<evidence type="ECO:0000256" key="2">
    <source>
        <dbReference type="ARBA" id="ARBA00022801"/>
    </source>
</evidence>
<dbReference type="InterPro" id="IPR050079">
    <property type="entry name" value="DEAD_box_RNA_helicase"/>
</dbReference>
<dbReference type="GO" id="GO:0032040">
    <property type="term" value="C:small-subunit processome"/>
    <property type="evidence" value="ECO:0007669"/>
    <property type="project" value="EnsemblFungi"/>
</dbReference>
<dbReference type="Pfam" id="PF00271">
    <property type="entry name" value="Helicase_C"/>
    <property type="match status" value="1"/>
</dbReference>
<keyword evidence="4" id="KW-0067">ATP-binding</keyword>
<dbReference type="PROSITE" id="PS51194">
    <property type="entry name" value="HELICASE_CTER"/>
    <property type="match status" value="1"/>
</dbReference>
<evidence type="ECO:0000256" key="5">
    <source>
        <dbReference type="ARBA" id="ARBA00022884"/>
    </source>
</evidence>
<dbReference type="Pfam" id="PF00270">
    <property type="entry name" value="DEAD"/>
    <property type="match status" value="1"/>
</dbReference>
<dbReference type="InterPro" id="IPR001650">
    <property type="entry name" value="Helicase_C-like"/>
</dbReference>
<dbReference type="GO" id="GO:0016887">
    <property type="term" value="F:ATP hydrolysis activity"/>
    <property type="evidence" value="ECO:0007669"/>
    <property type="project" value="EnsemblFungi"/>
</dbReference>
<evidence type="ECO:0000259" key="7">
    <source>
        <dbReference type="PROSITE" id="PS51194"/>
    </source>
</evidence>
<comment type="caution">
    <text evidence="8">The sequence shown here is derived from an EMBL/GenBank/DDBJ whole genome shotgun (WGS) entry which is preliminary data.</text>
</comment>
<dbReference type="AlphaFoldDB" id="A0A177EKN6"/>
<dbReference type="CDD" id="cd18787">
    <property type="entry name" value="SF2_C_DEAD"/>
    <property type="match status" value="1"/>
</dbReference>
<dbReference type="STRING" id="1805483.A0A177EKN6"/>
<dbReference type="PANTHER" id="PTHR47959">
    <property type="entry name" value="ATP-DEPENDENT RNA HELICASE RHLE-RELATED"/>
    <property type="match status" value="1"/>
</dbReference>
<dbReference type="InterPro" id="IPR011545">
    <property type="entry name" value="DEAD/DEAH_box_helicase_dom"/>
</dbReference>
<dbReference type="GO" id="GO:0005524">
    <property type="term" value="F:ATP binding"/>
    <property type="evidence" value="ECO:0007669"/>
    <property type="project" value="UniProtKB-KW"/>
</dbReference>
<dbReference type="GO" id="GO:0003723">
    <property type="term" value="F:RNA binding"/>
    <property type="evidence" value="ECO:0007669"/>
    <property type="project" value="UniProtKB-KW"/>
</dbReference>
<dbReference type="OrthoDB" id="10261904at2759"/>
<protein>
    <submittedName>
        <fullName evidence="8">ATP-dependent RNA helicase DDX49/DBP8</fullName>
    </submittedName>
</protein>
<dbReference type="InterPro" id="IPR014001">
    <property type="entry name" value="Helicase_ATP-bd"/>
</dbReference>
<dbReference type="SMART" id="SM00490">
    <property type="entry name" value="HELICc"/>
    <property type="match status" value="1"/>
</dbReference>
<accession>A0A177EKN6</accession>
<dbReference type="Proteomes" id="UP000185944">
    <property type="component" value="Unassembled WGS sequence"/>
</dbReference>
<evidence type="ECO:0000256" key="1">
    <source>
        <dbReference type="ARBA" id="ARBA00022741"/>
    </source>
</evidence>
<dbReference type="GO" id="GO:0005829">
    <property type="term" value="C:cytosol"/>
    <property type="evidence" value="ECO:0007669"/>
    <property type="project" value="TreeGrafter"/>
</dbReference>
<name>A0A177EKN6_9MICR</name>
<dbReference type="Gene3D" id="3.40.50.300">
    <property type="entry name" value="P-loop containing nucleotide triphosphate hydrolases"/>
    <property type="match status" value="2"/>
</dbReference>
<keyword evidence="3 8" id="KW-0347">Helicase</keyword>
<proteinExistence type="predicted"/>
<reference evidence="8 9" key="1">
    <citation type="submission" date="2016-02" db="EMBL/GenBank/DDBJ databases">
        <title>Discovery of a natural microsporidian pathogen with a broad tissue tropism in Caenorhabditis elegans.</title>
        <authorList>
            <person name="Luallen R.J."/>
            <person name="Reinke A.W."/>
            <person name="Tong L."/>
            <person name="Botts M.R."/>
            <person name="Felix M.-A."/>
            <person name="Troemel E.R."/>
        </authorList>
    </citation>
    <scope>NUCLEOTIDE SEQUENCE [LARGE SCALE GENOMIC DNA]</scope>
    <source>
        <strain evidence="8 9">JUm2807</strain>
    </source>
</reference>
<sequence>MSFSVHEEMNDILKRIGYTTKTEIQKALLPLKETKDIIALSETGTGKTACFVIPIVEELGEDPYGIHSLIIAPTRELCLQTKEQVDVIGNYFGIKCEIIHGGIDVHKQVSALHRKPHVVISTPGRLAAMLCTEESVMCFKRVKKVVLDEADLLLNGSQAPAVYTILQKLAHANASFQMLLLSATDITPRVPVKIQPENVENRANTANHANTELTSPEVWRMVMERSPITIDTRKEEIPQNITQEYALVHNQAKDGHLATLLLEEFRERRVVVFMNRSEDCTVLTEIMQELGINAVGLSRGMPSRERYSAFYKFKSGTARVLLTTDVASRGIDVKDVGCVINYDLPNDHIDYIHRVGRTGRLAAQGYALSFVVSRDAWLLKHIQSTLTTPIQEKKIKPFESPKLLNRISTHREFILRRVRGH</sequence>
<keyword evidence="5" id="KW-0694">RNA-binding</keyword>
<gene>
    <name evidence="8" type="ORF">NEDG_00024</name>
</gene>
<dbReference type="SUPFAM" id="SSF52540">
    <property type="entry name" value="P-loop containing nucleoside triphosphate hydrolases"/>
    <property type="match status" value="1"/>
</dbReference>
<dbReference type="PROSITE" id="PS51192">
    <property type="entry name" value="HELICASE_ATP_BIND_1"/>
    <property type="match status" value="1"/>
</dbReference>
<evidence type="ECO:0000313" key="8">
    <source>
        <dbReference type="EMBL" id="OAG31549.1"/>
    </source>
</evidence>
<evidence type="ECO:0000259" key="6">
    <source>
        <dbReference type="PROSITE" id="PS51192"/>
    </source>
</evidence>
<dbReference type="EMBL" id="LTDL01000014">
    <property type="protein sequence ID" value="OAG31549.1"/>
    <property type="molecule type" value="Genomic_DNA"/>
</dbReference>
<keyword evidence="2" id="KW-0378">Hydrolase</keyword>
<dbReference type="PANTHER" id="PTHR47959:SF24">
    <property type="entry name" value="ATP-DEPENDENT RNA HELICASE"/>
    <property type="match status" value="1"/>
</dbReference>
<dbReference type="RefSeq" id="XP_067545150.1">
    <property type="nucleotide sequence ID" value="XM_067687442.1"/>
</dbReference>
<dbReference type="GeneID" id="93646374"/>
<dbReference type="InterPro" id="IPR027417">
    <property type="entry name" value="P-loop_NTPase"/>
</dbReference>
<keyword evidence="9" id="KW-1185">Reference proteome</keyword>
<dbReference type="VEuPathDB" id="MicrosporidiaDB:NEDG_00024"/>
<dbReference type="GO" id="GO:0003724">
    <property type="term" value="F:RNA helicase activity"/>
    <property type="evidence" value="ECO:0007669"/>
    <property type="project" value="EnsemblFungi"/>
</dbReference>
<feature type="domain" description="Helicase ATP-binding" evidence="6">
    <location>
        <begin position="28"/>
        <end position="203"/>
    </location>
</feature>
<evidence type="ECO:0000313" key="9">
    <source>
        <dbReference type="Proteomes" id="UP000185944"/>
    </source>
</evidence>
<dbReference type="GO" id="GO:0000447">
    <property type="term" value="P:endonucleolytic cleavage in ITS1 to separate SSU-rRNA from 5.8S rRNA and LSU-rRNA from tricistronic rRNA transcript (SSU-rRNA, 5.8S rRNA, LSU-rRNA)"/>
    <property type="evidence" value="ECO:0007669"/>
    <property type="project" value="EnsemblFungi"/>
</dbReference>
<evidence type="ECO:0000256" key="3">
    <source>
        <dbReference type="ARBA" id="ARBA00022806"/>
    </source>
</evidence>
<organism evidence="8 9">
    <name type="scientific">Nematocida displodere</name>
    <dbReference type="NCBI Taxonomy" id="1805483"/>
    <lineage>
        <taxon>Eukaryota</taxon>
        <taxon>Fungi</taxon>
        <taxon>Fungi incertae sedis</taxon>
        <taxon>Microsporidia</taxon>
        <taxon>Nematocida</taxon>
    </lineage>
</organism>
<evidence type="ECO:0000256" key="4">
    <source>
        <dbReference type="ARBA" id="ARBA00022840"/>
    </source>
</evidence>
<dbReference type="GO" id="GO:0000480">
    <property type="term" value="P:endonucleolytic cleavage in 5'-ETS of tricistronic rRNA transcript (SSU-rRNA, 5.8S rRNA, LSU-rRNA)"/>
    <property type="evidence" value="ECO:0007669"/>
    <property type="project" value="EnsemblFungi"/>
</dbReference>
<dbReference type="GO" id="GO:0000472">
    <property type="term" value="P:endonucleolytic cleavage to generate mature 5'-end of SSU-rRNA from (SSU-rRNA, 5.8S rRNA, LSU-rRNA)"/>
    <property type="evidence" value="ECO:0007669"/>
    <property type="project" value="EnsemblFungi"/>
</dbReference>
<dbReference type="SMART" id="SM00487">
    <property type="entry name" value="DEXDc"/>
    <property type="match status" value="1"/>
</dbReference>
<keyword evidence="1" id="KW-0547">Nucleotide-binding</keyword>
<feature type="domain" description="Helicase C-terminal" evidence="7">
    <location>
        <begin position="240"/>
        <end position="401"/>
    </location>
</feature>